<protein>
    <recommendedName>
        <fullName evidence="4">Heavy-metal-binding</fullName>
    </recommendedName>
</protein>
<name>A0ABV6FP06_9BACT</name>
<organism evidence="2 3">
    <name type="scientific">Fontibacter flavus</name>
    <dbReference type="NCBI Taxonomy" id="654838"/>
    <lineage>
        <taxon>Bacteria</taxon>
        <taxon>Pseudomonadati</taxon>
        <taxon>Bacteroidota</taxon>
        <taxon>Cytophagia</taxon>
        <taxon>Cytophagales</taxon>
        <taxon>Cyclobacteriaceae</taxon>
        <taxon>Fontibacter</taxon>
    </lineage>
</organism>
<keyword evidence="3" id="KW-1185">Reference proteome</keyword>
<dbReference type="Proteomes" id="UP001589797">
    <property type="component" value="Unassembled WGS sequence"/>
</dbReference>
<dbReference type="RefSeq" id="WP_382385516.1">
    <property type="nucleotide sequence ID" value="NZ_JBHLWI010000001.1"/>
</dbReference>
<keyword evidence="1" id="KW-0175">Coiled coil</keyword>
<reference evidence="2 3" key="1">
    <citation type="submission" date="2024-09" db="EMBL/GenBank/DDBJ databases">
        <authorList>
            <person name="Sun Q."/>
            <person name="Mori K."/>
        </authorList>
    </citation>
    <scope>NUCLEOTIDE SEQUENCE [LARGE SCALE GENOMIC DNA]</scope>
    <source>
        <strain evidence="2 3">CCM 7650</strain>
    </source>
</reference>
<evidence type="ECO:0000313" key="2">
    <source>
        <dbReference type="EMBL" id="MFC0261060.1"/>
    </source>
</evidence>
<accession>A0ABV6FP06</accession>
<comment type="caution">
    <text evidence="2">The sequence shown here is derived from an EMBL/GenBank/DDBJ whole genome shotgun (WGS) entry which is preliminary data.</text>
</comment>
<evidence type="ECO:0000313" key="3">
    <source>
        <dbReference type="Proteomes" id="UP001589797"/>
    </source>
</evidence>
<evidence type="ECO:0008006" key="4">
    <source>
        <dbReference type="Google" id="ProtNLM"/>
    </source>
</evidence>
<proteinExistence type="predicted"/>
<gene>
    <name evidence="2" type="ORF">ACFFIP_00085</name>
</gene>
<dbReference type="EMBL" id="JBHLWI010000001">
    <property type="protein sequence ID" value="MFC0261060.1"/>
    <property type="molecule type" value="Genomic_DNA"/>
</dbReference>
<sequence>MNILSAFIFIIHLGKMDSCDQVQLVYKKGTPINQSELLYIKKSGGDFFDRAEKILKEVEKEIIELAEKRNVKTVEIYVLDKQHGEIPTESQIGKVGFVTVLISLKNHI</sequence>
<feature type="coiled-coil region" evidence="1">
    <location>
        <begin position="48"/>
        <end position="75"/>
    </location>
</feature>
<evidence type="ECO:0000256" key="1">
    <source>
        <dbReference type="SAM" id="Coils"/>
    </source>
</evidence>